<dbReference type="GO" id="GO:0045892">
    <property type="term" value="P:negative regulation of DNA-templated transcription"/>
    <property type="evidence" value="ECO:0007669"/>
    <property type="project" value="TreeGrafter"/>
</dbReference>
<keyword evidence="2" id="KW-0238">DNA-binding</keyword>
<evidence type="ECO:0000313" key="6">
    <source>
        <dbReference type="EMBL" id="MTV36989.1"/>
    </source>
</evidence>
<dbReference type="Proteomes" id="UP000475582">
    <property type="component" value="Unassembled WGS sequence"/>
</dbReference>
<accession>A0A6L6PE48</accession>
<sequence length="256" mass="27400">MQSEDHGDAEFMRSLARGMHVLQALCDARQPQSIAMLSARTGLSRAAVRRCLYTLRQLGYVVGELHAHTPAPQIRALGHAYRSSTPLALKAQPLLDKLGQALQQACSVAVLNEDDIICVANTNTSRAVSMSLSAGSCLPAYCSALGRVMLAHLPAAQLDSYLGRTSLAAMTGQTVVSPTALREVLAEVRRCGHALNDEELEIGLRAIAVPVWSAACDEVVAALNVAVQASQVSVDQLHRRFLPALRETARELSALL</sequence>
<dbReference type="SUPFAM" id="SSF55781">
    <property type="entry name" value="GAF domain-like"/>
    <property type="match status" value="1"/>
</dbReference>
<dbReference type="SMART" id="SM00346">
    <property type="entry name" value="HTH_ICLR"/>
    <property type="match status" value="1"/>
</dbReference>
<comment type="caution">
    <text evidence="6">The sequence shown here is derived from an EMBL/GenBank/DDBJ whole genome shotgun (WGS) entry which is preliminary data.</text>
</comment>
<dbReference type="PROSITE" id="PS51078">
    <property type="entry name" value="ICLR_ED"/>
    <property type="match status" value="1"/>
</dbReference>
<dbReference type="OrthoDB" id="9807558at2"/>
<dbReference type="InterPro" id="IPR036388">
    <property type="entry name" value="WH-like_DNA-bd_sf"/>
</dbReference>
<dbReference type="SUPFAM" id="SSF46785">
    <property type="entry name" value="Winged helix' DNA-binding domain"/>
    <property type="match status" value="1"/>
</dbReference>
<evidence type="ECO:0000259" key="4">
    <source>
        <dbReference type="PROSITE" id="PS51077"/>
    </source>
</evidence>
<gene>
    <name evidence="6" type="ORF">GM676_05260</name>
</gene>
<dbReference type="InterPro" id="IPR014757">
    <property type="entry name" value="Tscrpt_reg_IclR_C"/>
</dbReference>
<protein>
    <submittedName>
        <fullName evidence="6">Helix-turn-helix domain-containing protein</fullName>
    </submittedName>
</protein>
<feature type="domain" description="IclR-ED" evidence="5">
    <location>
        <begin position="73"/>
        <end position="256"/>
    </location>
</feature>
<dbReference type="GO" id="GO:0003700">
    <property type="term" value="F:DNA-binding transcription factor activity"/>
    <property type="evidence" value="ECO:0007669"/>
    <property type="project" value="TreeGrafter"/>
</dbReference>
<dbReference type="PANTHER" id="PTHR30136">
    <property type="entry name" value="HELIX-TURN-HELIX TRANSCRIPTIONAL REGULATOR, ICLR FAMILY"/>
    <property type="match status" value="1"/>
</dbReference>
<evidence type="ECO:0000313" key="7">
    <source>
        <dbReference type="Proteomes" id="UP000475582"/>
    </source>
</evidence>
<reference evidence="6 7" key="1">
    <citation type="submission" date="2019-11" db="EMBL/GenBank/DDBJ databases">
        <title>Type strains purchased from KCTC, JCM and DSMZ.</title>
        <authorList>
            <person name="Lu H."/>
        </authorList>
    </citation>
    <scope>NUCLEOTIDE SEQUENCE [LARGE SCALE GENOMIC DNA]</scope>
    <source>
        <strain evidence="6 7">KCTC 22382</strain>
    </source>
</reference>
<name>A0A6L6PE48_9BURK</name>
<dbReference type="InterPro" id="IPR036390">
    <property type="entry name" value="WH_DNA-bd_sf"/>
</dbReference>
<dbReference type="PROSITE" id="PS51077">
    <property type="entry name" value="HTH_ICLR"/>
    <property type="match status" value="1"/>
</dbReference>
<dbReference type="Pfam" id="PF01614">
    <property type="entry name" value="IclR_C"/>
    <property type="match status" value="1"/>
</dbReference>
<dbReference type="RefSeq" id="WP_155462336.1">
    <property type="nucleotide sequence ID" value="NZ_WNKY01000003.1"/>
</dbReference>
<dbReference type="Gene3D" id="3.30.450.40">
    <property type="match status" value="1"/>
</dbReference>
<organism evidence="6 7">
    <name type="scientific">Duganella radicis</name>
    <dbReference type="NCBI Taxonomy" id="551988"/>
    <lineage>
        <taxon>Bacteria</taxon>
        <taxon>Pseudomonadati</taxon>
        <taxon>Pseudomonadota</taxon>
        <taxon>Betaproteobacteria</taxon>
        <taxon>Burkholderiales</taxon>
        <taxon>Oxalobacteraceae</taxon>
        <taxon>Telluria group</taxon>
        <taxon>Duganella</taxon>
    </lineage>
</organism>
<dbReference type="GO" id="GO:0003677">
    <property type="term" value="F:DNA binding"/>
    <property type="evidence" value="ECO:0007669"/>
    <property type="project" value="UniProtKB-KW"/>
</dbReference>
<evidence type="ECO:0000256" key="2">
    <source>
        <dbReference type="ARBA" id="ARBA00023125"/>
    </source>
</evidence>
<keyword evidence="3" id="KW-0804">Transcription</keyword>
<feature type="domain" description="HTH iclR-type" evidence="4">
    <location>
        <begin position="12"/>
        <end position="79"/>
    </location>
</feature>
<evidence type="ECO:0000259" key="5">
    <source>
        <dbReference type="PROSITE" id="PS51078"/>
    </source>
</evidence>
<dbReference type="InterPro" id="IPR050707">
    <property type="entry name" value="HTH_MetabolicPath_Reg"/>
</dbReference>
<dbReference type="InterPro" id="IPR005471">
    <property type="entry name" value="Tscrpt_reg_IclR_N"/>
</dbReference>
<evidence type="ECO:0000256" key="1">
    <source>
        <dbReference type="ARBA" id="ARBA00023015"/>
    </source>
</evidence>
<dbReference type="Pfam" id="PF09339">
    <property type="entry name" value="HTH_IclR"/>
    <property type="match status" value="1"/>
</dbReference>
<keyword evidence="1" id="KW-0805">Transcription regulation</keyword>
<dbReference type="InterPro" id="IPR029016">
    <property type="entry name" value="GAF-like_dom_sf"/>
</dbReference>
<dbReference type="PANTHER" id="PTHR30136:SF34">
    <property type="entry name" value="TRANSCRIPTIONAL REGULATOR"/>
    <property type="match status" value="1"/>
</dbReference>
<dbReference type="Gene3D" id="1.10.10.10">
    <property type="entry name" value="Winged helix-like DNA-binding domain superfamily/Winged helix DNA-binding domain"/>
    <property type="match status" value="1"/>
</dbReference>
<proteinExistence type="predicted"/>
<evidence type="ECO:0000256" key="3">
    <source>
        <dbReference type="ARBA" id="ARBA00023163"/>
    </source>
</evidence>
<dbReference type="EMBL" id="WNKY01000003">
    <property type="protein sequence ID" value="MTV36989.1"/>
    <property type="molecule type" value="Genomic_DNA"/>
</dbReference>
<keyword evidence="7" id="KW-1185">Reference proteome</keyword>
<dbReference type="AlphaFoldDB" id="A0A6L6PE48"/>